<dbReference type="STRING" id="553469.SAMN04487947_2910"/>
<protein>
    <submittedName>
        <fullName evidence="2">Uncharacterized protein</fullName>
    </submittedName>
</protein>
<evidence type="ECO:0000256" key="1">
    <source>
        <dbReference type="SAM" id="MobiDB-lite"/>
    </source>
</evidence>
<dbReference type="RefSeq" id="WP_177232634.1">
    <property type="nucleotide sequence ID" value="NZ_FOYT01000002.1"/>
</dbReference>
<dbReference type="PROSITE" id="PS51257">
    <property type="entry name" value="PROKAR_LIPOPROTEIN"/>
    <property type="match status" value="1"/>
</dbReference>
<reference evidence="3" key="1">
    <citation type="submission" date="2016-10" db="EMBL/GenBank/DDBJ databases">
        <authorList>
            <person name="Varghese N."/>
            <person name="Submissions S."/>
        </authorList>
    </citation>
    <scope>NUCLEOTIDE SEQUENCE [LARGE SCALE GENOMIC DNA]</scope>
    <source>
        <strain evidence="3">CGMCC 1.7736</strain>
    </source>
</reference>
<feature type="region of interest" description="Disordered" evidence="1">
    <location>
        <begin position="66"/>
        <end position="91"/>
    </location>
</feature>
<accession>A0A1I6I5S5</accession>
<gene>
    <name evidence="2" type="ORF">SAMN04487947_2910</name>
</gene>
<proteinExistence type="predicted"/>
<name>A0A1I6I5S5_9EURY</name>
<evidence type="ECO:0000313" key="3">
    <source>
        <dbReference type="Proteomes" id="UP000198531"/>
    </source>
</evidence>
<evidence type="ECO:0000313" key="2">
    <source>
        <dbReference type="EMBL" id="SFR62051.1"/>
    </source>
</evidence>
<dbReference type="OrthoDB" id="187751at2157"/>
<keyword evidence="3" id="KW-1185">Reference proteome</keyword>
<dbReference type="Proteomes" id="UP000198531">
    <property type="component" value="Unassembled WGS sequence"/>
</dbReference>
<dbReference type="EMBL" id="FOYT01000002">
    <property type="protein sequence ID" value="SFR62051.1"/>
    <property type="molecule type" value="Genomic_DNA"/>
</dbReference>
<dbReference type="AlphaFoldDB" id="A0A1I6I5S5"/>
<feature type="compositionally biased region" description="Polar residues" evidence="1">
    <location>
        <begin position="69"/>
        <end position="83"/>
    </location>
</feature>
<sequence length="170" mass="17521">MDFDADRRRFLELAGTGTAASLAGCSGLRDTLGSQEDAGTGTGTGGDGDQRVAVAVQADQQALQRRQQEIQSALSSGNISRSEAQAEYRSAQEDLRSDAVASFAERAESNPDLTVADSLDRFGLLLVGGSPAALLATLSSGAVNALLPQTTFQQAKSQAQQGTATSTPSN</sequence>
<organism evidence="2 3">
    <name type="scientific">Halogeometricum rufum</name>
    <dbReference type="NCBI Taxonomy" id="553469"/>
    <lineage>
        <taxon>Archaea</taxon>
        <taxon>Methanobacteriati</taxon>
        <taxon>Methanobacteriota</taxon>
        <taxon>Stenosarchaea group</taxon>
        <taxon>Halobacteria</taxon>
        <taxon>Halobacteriales</taxon>
        <taxon>Haloferacaceae</taxon>
        <taxon>Halogeometricum</taxon>
    </lineage>
</organism>